<reference evidence="1 2" key="1">
    <citation type="journal article" date="2019" name="Philos. Trans. R. Soc. Lond., B, Biol. Sci.">
        <title>Ant behaviour and brain gene expression of defending hosts depend on the ecological success of the intruding social parasite.</title>
        <authorList>
            <person name="Kaur R."/>
            <person name="Stoldt M."/>
            <person name="Jongepier E."/>
            <person name="Feldmeyer B."/>
            <person name="Menzel F."/>
            <person name="Bornberg-Bauer E."/>
            <person name="Foitzik S."/>
        </authorList>
    </citation>
    <scope>NUCLEOTIDE SEQUENCE [LARGE SCALE GENOMIC DNA]</scope>
    <source>
        <tissue evidence="1">Whole body</tissue>
    </source>
</reference>
<accession>A0A4S2KK59</accession>
<comment type="caution">
    <text evidence="1">The sequence shown here is derived from an EMBL/GenBank/DDBJ whole genome shotgun (WGS) entry which is preliminary data.</text>
</comment>
<gene>
    <name evidence="1" type="ORF">DBV15_08764</name>
</gene>
<dbReference type="AlphaFoldDB" id="A0A4S2KK59"/>
<dbReference type="Proteomes" id="UP000310200">
    <property type="component" value="Unassembled WGS sequence"/>
</dbReference>
<dbReference type="EMBL" id="QBLH01002553">
    <property type="protein sequence ID" value="TGZ48078.1"/>
    <property type="molecule type" value="Genomic_DNA"/>
</dbReference>
<protein>
    <submittedName>
        <fullName evidence="1">Uncharacterized protein</fullName>
    </submittedName>
</protein>
<sequence length="134" mass="15769">MEPMEFIAVQNNDMCSDNLDNLRAENNCLPFDPFEMEERKQELTDALRYCVDLLKAARVISDLRNSHGTISRRSQCIGKKIYRKIMIMLYSMADEENEKNEVAKYKEEPLFYSLRDSRDLNSEKEKKTDSTVEK</sequence>
<organism evidence="1 2">
    <name type="scientific">Temnothorax longispinosus</name>
    <dbReference type="NCBI Taxonomy" id="300112"/>
    <lineage>
        <taxon>Eukaryota</taxon>
        <taxon>Metazoa</taxon>
        <taxon>Ecdysozoa</taxon>
        <taxon>Arthropoda</taxon>
        <taxon>Hexapoda</taxon>
        <taxon>Insecta</taxon>
        <taxon>Pterygota</taxon>
        <taxon>Neoptera</taxon>
        <taxon>Endopterygota</taxon>
        <taxon>Hymenoptera</taxon>
        <taxon>Apocrita</taxon>
        <taxon>Aculeata</taxon>
        <taxon>Formicoidea</taxon>
        <taxon>Formicidae</taxon>
        <taxon>Myrmicinae</taxon>
        <taxon>Temnothorax</taxon>
    </lineage>
</organism>
<proteinExistence type="predicted"/>
<evidence type="ECO:0000313" key="2">
    <source>
        <dbReference type="Proteomes" id="UP000310200"/>
    </source>
</evidence>
<keyword evidence="2" id="KW-1185">Reference proteome</keyword>
<evidence type="ECO:0000313" key="1">
    <source>
        <dbReference type="EMBL" id="TGZ48078.1"/>
    </source>
</evidence>
<name>A0A4S2KK59_9HYME</name>